<protein>
    <submittedName>
        <fullName evidence="6">Uncharacterized protein</fullName>
    </submittedName>
</protein>
<evidence type="ECO:0000313" key="5">
    <source>
        <dbReference type="EMBL" id="KKG43904.1"/>
    </source>
</evidence>
<dbReference type="PATRIC" id="fig|2209.39.peg.1082"/>
<dbReference type="Proteomes" id="UP000034921">
    <property type="component" value="Unassembled WGS sequence"/>
</dbReference>
<dbReference type="RefSeq" id="WP_026648251.1">
    <property type="nucleotide sequence ID" value="NZ_JJPB01000013.1"/>
</dbReference>
<dbReference type="EMBL" id="JJPG01000064">
    <property type="protein sequence ID" value="KKG52765.1"/>
    <property type="molecule type" value="Genomic_DNA"/>
</dbReference>
<keyword evidence="1" id="KW-0812">Transmembrane</keyword>
<dbReference type="EMBL" id="JJQE01000017">
    <property type="protein sequence ID" value="KKH32405.1"/>
    <property type="molecule type" value="Genomic_DNA"/>
</dbReference>
<feature type="transmembrane region" description="Helical" evidence="1">
    <location>
        <begin position="117"/>
        <end position="143"/>
    </location>
</feature>
<dbReference type="PANTHER" id="PTHR37305:SF1">
    <property type="entry name" value="MEMBRANE PROTEIN"/>
    <property type="match status" value="1"/>
</dbReference>
<feature type="transmembrane region" description="Helical" evidence="1">
    <location>
        <begin position="155"/>
        <end position="180"/>
    </location>
</feature>
<dbReference type="EMBL" id="JJPH01000120">
    <property type="protein sequence ID" value="KKG49038.1"/>
    <property type="molecule type" value="Genomic_DNA"/>
</dbReference>
<dbReference type="Proteomes" id="UP000034577">
    <property type="component" value="Unassembled WGS sequence"/>
</dbReference>
<gene>
    <name evidence="3" type="ORF">DU35_09020</name>
    <name evidence="6" type="ORF">DU36_12575</name>
    <name evidence="7" type="ORF">DU38_07410</name>
    <name evidence="5" type="ORF">DU39_04750</name>
    <name evidence="4" type="ORF">DU41_10795</name>
    <name evidence="2" type="ORF">DU49_08165</name>
    <name evidence="8" type="ORF">DU60_03235</name>
</gene>
<reference evidence="9 10" key="1">
    <citation type="journal article" date="2015" name="ISME J.">
        <title>Genomic and phenotypic differentiation among Methanosarcina mazei populations from Columbia River sediment.</title>
        <authorList>
            <person name="Youngblut N.D."/>
            <person name="Wirth J.S."/>
            <person name="Henriksen J.R."/>
            <person name="Smith M."/>
            <person name="Simon H."/>
            <person name="Metcalf W.W."/>
            <person name="Whitaker R.J."/>
        </authorList>
    </citation>
    <scope>NUCLEOTIDE SEQUENCE [LARGE SCALE GENOMIC DNA]</scope>
    <source>
        <strain evidence="8 15">1.F.M.0.5</strain>
        <strain evidence="2 9">3.F.A.1A.3</strain>
        <strain evidence="3 13">3.F.A.2.12</strain>
        <strain evidence="4 14">3.F.A.2.3</strain>
        <strain evidence="5 10">3.F.A.2.5</strain>
        <strain evidence="7 11">3.F.A.2.6</strain>
        <strain evidence="6 12">3.F.A.2.7</strain>
    </source>
</reference>
<dbReference type="Proteomes" id="UP000033878">
    <property type="component" value="Unassembled WGS sequence"/>
</dbReference>
<dbReference type="Pfam" id="PF12679">
    <property type="entry name" value="ABC2_membrane_2"/>
    <property type="match status" value="1"/>
</dbReference>
<evidence type="ECO:0000256" key="1">
    <source>
        <dbReference type="SAM" id="Phobius"/>
    </source>
</evidence>
<keyword evidence="1" id="KW-1133">Transmembrane helix</keyword>
<evidence type="ECO:0000313" key="3">
    <source>
        <dbReference type="EMBL" id="KKG37594.1"/>
    </source>
</evidence>
<evidence type="ECO:0000313" key="6">
    <source>
        <dbReference type="EMBL" id="KKG49038.1"/>
    </source>
</evidence>
<evidence type="ECO:0000313" key="2">
    <source>
        <dbReference type="EMBL" id="KKG34793.1"/>
    </source>
</evidence>
<dbReference type="Proteomes" id="UP000034195">
    <property type="component" value="Unassembled WGS sequence"/>
</dbReference>
<evidence type="ECO:0000313" key="8">
    <source>
        <dbReference type="EMBL" id="KKH32405.1"/>
    </source>
</evidence>
<comment type="caution">
    <text evidence="6">The sequence shown here is derived from an EMBL/GenBank/DDBJ whole genome shotgun (WGS) entry which is preliminary data.</text>
</comment>
<dbReference type="GO" id="GO:0005886">
    <property type="term" value="C:plasma membrane"/>
    <property type="evidence" value="ECO:0007669"/>
    <property type="project" value="UniProtKB-SubCell"/>
</dbReference>
<evidence type="ECO:0000313" key="15">
    <source>
        <dbReference type="Proteomes" id="UP000034921"/>
    </source>
</evidence>
<accession>A0A0F8HCM6</accession>
<evidence type="ECO:0000313" key="9">
    <source>
        <dbReference type="Proteomes" id="UP000033878"/>
    </source>
</evidence>
<sequence>MVILKYELKRHRTYILGWTIALAVCIFLMTPTYYSFLDVASVELFETMGTTDFYRSVGVSMEYLTSPLGIYGFLTSFFMIASGVFGMHFGISVHTRECTEGTSEYLFTKPFPRKTIYWAKALTVLIGVVVVGAAYLLASFLAMAMFRSGTPWGEFFLIALSLTLVTLFFAAMGLMVGILFPRNRSPLLTAGLVVFVEYCITSFSNIISNRAISFLSPYSFFGAAKISETGFYDMTYLGWGVLLVTLFLVLSYGVFLKKDIQFRS</sequence>
<name>A0A0F8HCM6_METMZ</name>
<feature type="transmembrane region" description="Helical" evidence="1">
    <location>
        <begin position="187"/>
        <end position="207"/>
    </location>
</feature>
<evidence type="ECO:0000313" key="10">
    <source>
        <dbReference type="Proteomes" id="UP000034151"/>
    </source>
</evidence>
<evidence type="ECO:0000313" key="13">
    <source>
        <dbReference type="Proteomes" id="UP000034577"/>
    </source>
</evidence>
<dbReference type="AlphaFoldDB" id="A0A0F8HCM6"/>
<evidence type="ECO:0000313" key="14">
    <source>
        <dbReference type="Proteomes" id="UP000034667"/>
    </source>
</evidence>
<evidence type="ECO:0000313" key="12">
    <source>
        <dbReference type="Proteomes" id="UP000034243"/>
    </source>
</evidence>
<evidence type="ECO:0000313" key="11">
    <source>
        <dbReference type="Proteomes" id="UP000034195"/>
    </source>
</evidence>
<keyword evidence="1" id="KW-0472">Membrane</keyword>
<organism evidence="6 12">
    <name type="scientific">Methanosarcina mazei</name>
    <name type="common">Methanosarcina frisia</name>
    <dbReference type="NCBI Taxonomy" id="2209"/>
    <lineage>
        <taxon>Archaea</taxon>
        <taxon>Methanobacteriati</taxon>
        <taxon>Methanobacteriota</taxon>
        <taxon>Stenosarchaea group</taxon>
        <taxon>Methanomicrobia</taxon>
        <taxon>Methanosarcinales</taxon>
        <taxon>Methanosarcinaceae</taxon>
        <taxon>Methanosarcina</taxon>
    </lineage>
</organism>
<evidence type="ECO:0000313" key="7">
    <source>
        <dbReference type="EMBL" id="KKG52765.1"/>
    </source>
</evidence>
<dbReference type="Proteomes" id="UP000034151">
    <property type="component" value="Unassembled WGS sequence"/>
</dbReference>
<evidence type="ECO:0000313" key="4">
    <source>
        <dbReference type="EMBL" id="KKG40309.1"/>
    </source>
</evidence>
<dbReference type="Proteomes" id="UP000034667">
    <property type="component" value="Unassembled WGS sequence"/>
</dbReference>
<dbReference type="EMBL" id="JJPB01000013">
    <property type="protein sequence ID" value="KKG34793.1"/>
    <property type="molecule type" value="Genomic_DNA"/>
</dbReference>
<dbReference type="GeneID" id="93277612"/>
<dbReference type="GO" id="GO:0140359">
    <property type="term" value="F:ABC-type transporter activity"/>
    <property type="evidence" value="ECO:0007669"/>
    <property type="project" value="InterPro"/>
</dbReference>
<dbReference type="EMBL" id="JJPD01000171">
    <property type="protein sequence ID" value="KKG37594.1"/>
    <property type="molecule type" value="Genomic_DNA"/>
</dbReference>
<dbReference type="Proteomes" id="UP000034243">
    <property type="component" value="Unassembled WGS sequence"/>
</dbReference>
<feature type="transmembrane region" description="Helical" evidence="1">
    <location>
        <begin position="68"/>
        <end position="87"/>
    </location>
</feature>
<dbReference type="EMBL" id="JJPE01000153">
    <property type="protein sequence ID" value="KKG40309.1"/>
    <property type="molecule type" value="Genomic_DNA"/>
</dbReference>
<dbReference type="PANTHER" id="PTHR37305">
    <property type="entry name" value="INTEGRAL MEMBRANE PROTEIN-RELATED"/>
    <property type="match status" value="1"/>
</dbReference>
<dbReference type="EMBL" id="JJPF01000055">
    <property type="protein sequence ID" value="KKG43904.1"/>
    <property type="molecule type" value="Genomic_DNA"/>
</dbReference>
<feature type="transmembrane region" description="Helical" evidence="1">
    <location>
        <begin position="236"/>
        <end position="256"/>
    </location>
</feature>
<proteinExistence type="predicted"/>
<feature type="transmembrane region" description="Helical" evidence="1">
    <location>
        <begin position="12"/>
        <end position="34"/>
    </location>
</feature>